<dbReference type="EMBL" id="JAHHHD010000001">
    <property type="protein sequence ID" value="MBW4657415.1"/>
    <property type="molecule type" value="Genomic_DNA"/>
</dbReference>
<dbReference type="Proteomes" id="UP000757435">
    <property type="component" value="Unassembled WGS sequence"/>
</dbReference>
<reference evidence="1" key="1">
    <citation type="submission" date="2021-05" db="EMBL/GenBank/DDBJ databases">
        <authorList>
            <person name="Pietrasiak N."/>
            <person name="Ward R."/>
            <person name="Stajich J.E."/>
            <person name="Kurbessoian T."/>
        </authorList>
    </citation>
    <scope>NUCLEOTIDE SEQUENCE</scope>
    <source>
        <strain evidence="1">UHER 2000/2452</strain>
    </source>
</reference>
<comment type="caution">
    <text evidence="1">The sequence shown here is derived from an EMBL/GenBank/DDBJ whole genome shotgun (WGS) entry which is preliminary data.</text>
</comment>
<dbReference type="AlphaFoldDB" id="A0A951Q7P3"/>
<reference evidence="1" key="2">
    <citation type="journal article" date="2022" name="Microbiol. Resour. Announc.">
        <title>Metagenome Sequencing to Explore Phylogenomics of Terrestrial Cyanobacteria.</title>
        <authorList>
            <person name="Ward R.D."/>
            <person name="Stajich J.E."/>
            <person name="Johansen J.R."/>
            <person name="Huntemann M."/>
            <person name="Clum A."/>
            <person name="Foster B."/>
            <person name="Foster B."/>
            <person name="Roux S."/>
            <person name="Palaniappan K."/>
            <person name="Varghese N."/>
            <person name="Mukherjee S."/>
            <person name="Reddy T.B.K."/>
            <person name="Daum C."/>
            <person name="Copeland A."/>
            <person name="Chen I.A."/>
            <person name="Ivanova N.N."/>
            <person name="Kyrpides N.C."/>
            <person name="Shapiro N."/>
            <person name="Eloe-Fadrosh E.A."/>
            <person name="Pietrasiak N."/>
        </authorList>
    </citation>
    <scope>NUCLEOTIDE SEQUENCE</scope>
    <source>
        <strain evidence="1">UHER 2000/2452</strain>
    </source>
</reference>
<organism evidence="1 2">
    <name type="scientific">Drouetiella hepatica Uher 2000/2452</name>
    <dbReference type="NCBI Taxonomy" id="904376"/>
    <lineage>
        <taxon>Bacteria</taxon>
        <taxon>Bacillati</taxon>
        <taxon>Cyanobacteriota</taxon>
        <taxon>Cyanophyceae</taxon>
        <taxon>Oculatellales</taxon>
        <taxon>Oculatellaceae</taxon>
        <taxon>Drouetiella</taxon>
    </lineage>
</organism>
<name>A0A951Q7P3_9CYAN</name>
<evidence type="ECO:0000313" key="1">
    <source>
        <dbReference type="EMBL" id="MBW4657415.1"/>
    </source>
</evidence>
<gene>
    <name evidence="1" type="ORF">KME15_01980</name>
</gene>
<protein>
    <submittedName>
        <fullName evidence="1">Uncharacterized protein</fullName>
    </submittedName>
</protein>
<sequence length="70" mass="7961">MPLHRITEALQQITLRSDHDPVLLHRITEALQLITLQQMALQQMAGRSRSGHLKSSALYPRKDLCRSSSI</sequence>
<proteinExistence type="predicted"/>
<accession>A0A951Q7P3</accession>
<evidence type="ECO:0000313" key="2">
    <source>
        <dbReference type="Proteomes" id="UP000757435"/>
    </source>
</evidence>